<evidence type="ECO:0000259" key="2">
    <source>
        <dbReference type="Pfam" id="PF00534"/>
    </source>
</evidence>
<evidence type="ECO:0000313" key="3">
    <source>
        <dbReference type="EMBL" id="GHC01140.1"/>
    </source>
</evidence>
<evidence type="ECO:0000256" key="1">
    <source>
        <dbReference type="ARBA" id="ARBA00022679"/>
    </source>
</evidence>
<reference evidence="3" key="1">
    <citation type="journal article" date="2014" name="Int. J. Syst. Evol. Microbiol.">
        <title>Complete genome sequence of Corynebacterium casei LMG S-19264T (=DSM 44701T), isolated from a smear-ripened cheese.</title>
        <authorList>
            <consortium name="US DOE Joint Genome Institute (JGI-PGF)"/>
            <person name="Walter F."/>
            <person name="Albersmeier A."/>
            <person name="Kalinowski J."/>
            <person name="Ruckert C."/>
        </authorList>
    </citation>
    <scope>NUCLEOTIDE SEQUENCE</scope>
    <source>
        <strain evidence="3">KCTC 12870</strain>
    </source>
</reference>
<organism evidence="3 4">
    <name type="scientific">Cerasicoccus arenae</name>
    <dbReference type="NCBI Taxonomy" id="424488"/>
    <lineage>
        <taxon>Bacteria</taxon>
        <taxon>Pseudomonadati</taxon>
        <taxon>Verrucomicrobiota</taxon>
        <taxon>Opitutia</taxon>
        <taxon>Puniceicoccales</taxon>
        <taxon>Cerasicoccaceae</taxon>
        <taxon>Cerasicoccus</taxon>
    </lineage>
</organism>
<gene>
    <name evidence="3" type="ORF">GCM10007047_16960</name>
</gene>
<keyword evidence="4" id="KW-1185">Reference proteome</keyword>
<accession>A0A8J3DC13</accession>
<dbReference type="GO" id="GO:0016757">
    <property type="term" value="F:glycosyltransferase activity"/>
    <property type="evidence" value="ECO:0007669"/>
    <property type="project" value="InterPro"/>
</dbReference>
<dbReference type="PANTHER" id="PTHR46401">
    <property type="entry name" value="GLYCOSYLTRANSFERASE WBBK-RELATED"/>
    <property type="match status" value="1"/>
</dbReference>
<name>A0A8J3DC13_9BACT</name>
<dbReference type="Pfam" id="PF00534">
    <property type="entry name" value="Glycos_transf_1"/>
    <property type="match status" value="1"/>
</dbReference>
<dbReference type="PANTHER" id="PTHR46401:SF2">
    <property type="entry name" value="GLYCOSYLTRANSFERASE WBBK-RELATED"/>
    <property type="match status" value="1"/>
</dbReference>
<dbReference type="RefSeq" id="WP_189514042.1">
    <property type="nucleotide sequence ID" value="NZ_BMXG01000009.1"/>
</dbReference>
<dbReference type="EMBL" id="BMXG01000009">
    <property type="protein sequence ID" value="GHC01140.1"/>
    <property type="molecule type" value="Genomic_DNA"/>
</dbReference>
<keyword evidence="1" id="KW-0808">Transferase</keyword>
<dbReference type="Proteomes" id="UP000642829">
    <property type="component" value="Unassembled WGS sequence"/>
</dbReference>
<proteinExistence type="predicted"/>
<reference evidence="3" key="2">
    <citation type="submission" date="2020-09" db="EMBL/GenBank/DDBJ databases">
        <authorList>
            <person name="Sun Q."/>
            <person name="Kim S."/>
        </authorList>
    </citation>
    <scope>NUCLEOTIDE SEQUENCE</scope>
    <source>
        <strain evidence="3">KCTC 12870</strain>
    </source>
</reference>
<dbReference type="SUPFAM" id="SSF53756">
    <property type="entry name" value="UDP-Glycosyltransferase/glycogen phosphorylase"/>
    <property type="match status" value="1"/>
</dbReference>
<comment type="caution">
    <text evidence="3">The sequence shown here is derived from an EMBL/GenBank/DDBJ whole genome shotgun (WGS) entry which is preliminary data.</text>
</comment>
<evidence type="ECO:0000313" key="4">
    <source>
        <dbReference type="Proteomes" id="UP000642829"/>
    </source>
</evidence>
<dbReference type="AlphaFoldDB" id="A0A8J3DC13"/>
<dbReference type="Gene3D" id="3.40.50.2000">
    <property type="entry name" value="Glycogen Phosphorylase B"/>
    <property type="match status" value="1"/>
</dbReference>
<protein>
    <recommendedName>
        <fullName evidence="2">Glycosyl transferase family 1 domain-containing protein</fullName>
    </recommendedName>
</protein>
<dbReference type="InterPro" id="IPR001296">
    <property type="entry name" value="Glyco_trans_1"/>
</dbReference>
<feature type="domain" description="Glycosyl transferase family 1" evidence="2">
    <location>
        <begin position="222"/>
        <end position="381"/>
    </location>
</feature>
<sequence length="403" mass="45370">MFLVDLSHTARCPSNTGIQRVCREFFRQAQLAEGRDDMQAIIHDKFYGHWREPISYEWNLIEWNANIIPGKKRGARWRAQDKIRGKLASLGLPLGYRSIQQSALAEAEAFIAPEIFYPETYTAYAKLFPQLSGPKIAIFYDLIALRLPQFTPAGTVKRFQTYLNELRDFDGIAAISAASRDDLLAHWREQGITDHPPVEAVPLGVDFSNFDQAAASVKREHNAQVTALFVSTFEGRKNQIALLEAAELLWVQGVDFRLRFVGMLNRETGSVAMKRLEELKAAGRSVEYLGALDDKSLAETYHQADFTVYPSLMEGFGLPVIESLHYAKPCVVCEKHALGEVAVGGGCLMVIEPTAENLAVPMRQLIEDVSLRERLATEAKARTFRNWGDYARDILTFARSLKR</sequence>